<dbReference type="AlphaFoldDB" id="A0A5N5KUQ4"/>
<dbReference type="GO" id="GO:0035091">
    <property type="term" value="F:phosphatidylinositol binding"/>
    <property type="evidence" value="ECO:0007669"/>
    <property type="project" value="TreeGrafter"/>
</dbReference>
<dbReference type="Gene3D" id="3.30.40.10">
    <property type="entry name" value="Zinc/RING finger domain, C3HC4 (zinc finger)"/>
    <property type="match status" value="1"/>
</dbReference>
<organism evidence="7 8">
    <name type="scientific">Salix brachista</name>
    <dbReference type="NCBI Taxonomy" id="2182728"/>
    <lineage>
        <taxon>Eukaryota</taxon>
        <taxon>Viridiplantae</taxon>
        <taxon>Streptophyta</taxon>
        <taxon>Embryophyta</taxon>
        <taxon>Tracheophyta</taxon>
        <taxon>Spermatophyta</taxon>
        <taxon>Magnoliopsida</taxon>
        <taxon>eudicotyledons</taxon>
        <taxon>Gunneridae</taxon>
        <taxon>Pentapetalae</taxon>
        <taxon>rosids</taxon>
        <taxon>fabids</taxon>
        <taxon>Malpighiales</taxon>
        <taxon>Salicaceae</taxon>
        <taxon>Saliceae</taxon>
        <taxon>Salix</taxon>
    </lineage>
</organism>
<evidence type="ECO:0000313" key="8">
    <source>
        <dbReference type="Proteomes" id="UP000326939"/>
    </source>
</evidence>
<dbReference type="PROSITE" id="PS50178">
    <property type="entry name" value="ZF_FYVE"/>
    <property type="match status" value="1"/>
</dbReference>
<sequence>MTLSFVKVKKDENGLHCVCIEVRSGRLVDRSKVVWRQDNWLKSCLMLEQKQVVALQISVTVPQKNAGATVHGHYGQIHYEGESRSTNYKLELLSMEDSPANSGNTQNLDSRTSDFHRPSKSPPSGIGGFGSQTMIRPEKCGTGLCEISENGIDEKREGTKATHQNFRNYFSYDLPHYEETGFWIPVSVPPMIESDCEEWADRGDFHFNGGYFPEARGKVNAIASGDLQRCGISWLSSHLLEQAWQEMAQTLNEANFCNVTEILEAEPPKWLPDSTASACMLCGVRFHPIMCSRHHCRFCGGIFCGDCSKGRSLLPVRFRLTDPQRVCDVCCVRLESAQPYLMDQVGYLKPEKSIPDAILRQTKGLAIITVVKVGVMVTYNVGTGLVIARREDGSWSPPSAISTLGVGWGAQAGGELTDFIIVLRTTEAVKTFCGYAHLSLGAGVRAAVGITGRAFEADLRTGDGGYAACYTYSCSKGAFVGCSLEGSVVTARSKEREAVYICIGYSSWIIAEATGHRNSVSCSCRPVSEAREVRFRVHHQ</sequence>
<dbReference type="SMART" id="SM00064">
    <property type="entry name" value="FYVE"/>
    <property type="match status" value="1"/>
</dbReference>
<keyword evidence="2 4" id="KW-0863">Zinc-finger</keyword>
<protein>
    <recommendedName>
        <fullName evidence="6">FYVE-type domain-containing protein</fullName>
    </recommendedName>
</protein>
<feature type="region of interest" description="Disordered" evidence="5">
    <location>
        <begin position="98"/>
        <end position="131"/>
    </location>
</feature>
<feature type="domain" description="FYVE-type" evidence="6">
    <location>
        <begin position="273"/>
        <end position="335"/>
    </location>
</feature>
<dbReference type="PANTHER" id="PTHR15629:SF43">
    <property type="entry name" value="RING_FYVE_PHD-TYPE ZINC FINGER FAMILY PROTEIN"/>
    <property type="match status" value="1"/>
</dbReference>
<dbReference type="Pfam" id="PF01363">
    <property type="entry name" value="FYVE"/>
    <property type="match status" value="1"/>
</dbReference>
<dbReference type="PANTHER" id="PTHR15629">
    <property type="entry name" value="SH3YL1 PROTEIN"/>
    <property type="match status" value="1"/>
</dbReference>
<evidence type="ECO:0000256" key="4">
    <source>
        <dbReference type="PROSITE-ProRule" id="PRU00091"/>
    </source>
</evidence>
<dbReference type="InterPro" id="IPR007461">
    <property type="entry name" value="Ysc84_actin-binding"/>
</dbReference>
<dbReference type="GO" id="GO:0008270">
    <property type="term" value="F:zinc ion binding"/>
    <property type="evidence" value="ECO:0007669"/>
    <property type="project" value="UniProtKB-KW"/>
</dbReference>
<name>A0A5N5KUQ4_9ROSI</name>
<evidence type="ECO:0000256" key="3">
    <source>
        <dbReference type="ARBA" id="ARBA00022833"/>
    </source>
</evidence>
<accession>A0A5N5KUQ4</accession>
<evidence type="ECO:0000259" key="6">
    <source>
        <dbReference type="PROSITE" id="PS50178"/>
    </source>
</evidence>
<dbReference type="InterPro" id="IPR051702">
    <property type="entry name" value="SH3_domain_YSC84-like"/>
</dbReference>
<evidence type="ECO:0000313" key="7">
    <source>
        <dbReference type="EMBL" id="KAB5534180.1"/>
    </source>
</evidence>
<evidence type="ECO:0000256" key="1">
    <source>
        <dbReference type="ARBA" id="ARBA00022723"/>
    </source>
</evidence>
<keyword evidence="8" id="KW-1185">Reference proteome</keyword>
<proteinExistence type="predicted"/>
<comment type="caution">
    <text evidence="7">The sequence shown here is derived from an EMBL/GenBank/DDBJ whole genome shotgun (WGS) entry which is preliminary data.</text>
</comment>
<dbReference type="InterPro" id="IPR011011">
    <property type="entry name" value="Znf_FYVE_PHD"/>
</dbReference>
<keyword evidence="3" id="KW-0862">Zinc</keyword>
<dbReference type="InterPro" id="IPR017455">
    <property type="entry name" value="Znf_FYVE-rel"/>
</dbReference>
<reference evidence="8" key="1">
    <citation type="journal article" date="2019" name="Gigascience">
        <title>De novo genome assembly of the endangered Acer yangbiense, a plant species with extremely small populations endemic to Yunnan Province, China.</title>
        <authorList>
            <person name="Yang J."/>
            <person name="Wariss H.M."/>
            <person name="Tao L."/>
            <person name="Zhang R."/>
            <person name="Yun Q."/>
            <person name="Hollingsworth P."/>
            <person name="Dao Z."/>
            <person name="Luo G."/>
            <person name="Guo H."/>
            <person name="Ma Y."/>
            <person name="Sun W."/>
        </authorList>
    </citation>
    <scope>NUCLEOTIDE SEQUENCE [LARGE SCALE GENOMIC DNA]</scope>
    <source>
        <strain evidence="8">cv. br00</strain>
    </source>
</reference>
<dbReference type="InterPro" id="IPR000306">
    <property type="entry name" value="Znf_FYVE"/>
</dbReference>
<feature type="compositionally biased region" description="Polar residues" evidence="5">
    <location>
        <begin position="99"/>
        <end position="110"/>
    </location>
</feature>
<gene>
    <name evidence="7" type="ORF">DKX38_017266</name>
</gene>
<dbReference type="EMBL" id="VDCV01000011">
    <property type="protein sequence ID" value="KAB5534180.1"/>
    <property type="molecule type" value="Genomic_DNA"/>
</dbReference>
<keyword evidence="1" id="KW-0479">Metal-binding</keyword>
<dbReference type="Pfam" id="PF04366">
    <property type="entry name" value="Ysc84"/>
    <property type="match status" value="1"/>
</dbReference>
<evidence type="ECO:0000256" key="2">
    <source>
        <dbReference type="ARBA" id="ARBA00022771"/>
    </source>
</evidence>
<dbReference type="FunFam" id="3.30.40.10:FF:000151">
    <property type="entry name" value="Zinc finger family protein"/>
    <property type="match status" value="1"/>
</dbReference>
<evidence type="ECO:0000256" key="5">
    <source>
        <dbReference type="SAM" id="MobiDB-lite"/>
    </source>
</evidence>
<dbReference type="Proteomes" id="UP000326939">
    <property type="component" value="Chromosome 11"/>
</dbReference>
<dbReference type="SUPFAM" id="SSF57903">
    <property type="entry name" value="FYVE/PHD zinc finger"/>
    <property type="match status" value="1"/>
</dbReference>
<dbReference type="CDD" id="cd11526">
    <property type="entry name" value="SYLF_FYVE"/>
    <property type="match status" value="1"/>
</dbReference>
<dbReference type="InterPro" id="IPR013083">
    <property type="entry name" value="Znf_RING/FYVE/PHD"/>
</dbReference>